<keyword evidence="4 7" id="KW-0812">Transmembrane</keyword>
<evidence type="ECO:0000256" key="5">
    <source>
        <dbReference type="ARBA" id="ARBA00022989"/>
    </source>
</evidence>
<reference evidence="9" key="1">
    <citation type="journal article" date="2020" name="mSystems">
        <title>Genome- and Community-Level Interaction Insights into Carbon Utilization and Element Cycling Functions of Hydrothermarchaeota in Hydrothermal Sediment.</title>
        <authorList>
            <person name="Zhou Z."/>
            <person name="Liu Y."/>
            <person name="Xu W."/>
            <person name="Pan J."/>
            <person name="Luo Z.H."/>
            <person name="Li M."/>
        </authorList>
    </citation>
    <scope>NUCLEOTIDE SEQUENCE [LARGE SCALE GENOMIC DNA]</scope>
    <source>
        <strain evidence="9">SpSt-16</strain>
    </source>
</reference>
<name>A0A7C2VGM0_9CREN</name>
<dbReference type="GO" id="GO:0055085">
    <property type="term" value="P:transmembrane transport"/>
    <property type="evidence" value="ECO:0007669"/>
    <property type="project" value="InterPro"/>
</dbReference>
<comment type="subcellular location">
    <subcellularLocation>
        <location evidence="1 7">Cell membrane</location>
        <topology evidence="1 7">Multi-pass membrane protein</topology>
    </subcellularLocation>
</comment>
<dbReference type="Pfam" id="PF00528">
    <property type="entry name" value="BPD_transp_1"/>
    <property type="match status" value="1"/>
</dbReference>
<gene>
    <name evidence="9" type="ORF">ENO77_02835</name>
</gene>
<feature type="transmembrane region" description="Helical" evidence="7">
    <location>
        <begin position="20"/>
        <end position="45"/>
    </location>
</feature>
<organism evidence="9">
    <name type="scientific">Ignisphaera aggregans</name>
    <dbReference type="NCBI Taxonomy" id="334771"/>
    <lineage>
        <taxon>Archaea</taxon>
        <taxon>Thermoproteota</taxon>
        <taxon>Thermoprotei</taxon>
        <taxon>Desulfurococcales</taxon>
        <taxon>Desulfurococcaceae</taxon>
        <taxon>Ignisphaera</taxon>
    </lineage>
</organism>
<keyword evidence="3" id="KW-1003">Cell membrane</keyword>
<feature type="transmembrane region" description="Helical" evidence="7">
    <location>
        <begin position="117"/>
        <end position="138"/>
    </location>
</feature>
<evidence type="ECO:0000256" key="4">
    <source>
        <dbReference type="ARBA" id="ARBA00022692"/>
    </source>
</evidence>
<protein>
    <submittedName>
        <fullName evidence="9">Carbohydrate ABC transporter permease</fullName>
    </submittedName>
</protein>
<evidence type="ECO:0000256" key="2">
    <source>
        <dbReference type="ARBA" id="ARBA00022448"/>
    </source>
</evidence>
<keyword evidence="2 7" id="KW-0813">Transport</keyword>
<feature type="transmembrane region" description="Helical" evidence="7">
    <location>
        <begin position="192"/>
        <end position="215"/>
    </location>
</feature>
<keyword evidence="5 7" id="KW-1133">Transmembrane helix</keyword>
<feature type="transmembrane region" description="Helical" evidence="7">
    <location>
        <begin position="221"/>
        <end position="246"/>
    </location>
</feature>
<keyword evidence="6 7" id="KW-0472">Membrane</keyword>
<evidence type="ECO:0000259" key="8">
    <source>
        <dbReference type="PROSITE" id="PS50928"/>
    </source>
</evidence>
<dbReference type="InterPro" id="IPR035906">
    <property type="entry name" value="MetI-like_sf"/>
</dbReference>
<evidence type="ECO:0000256" key="6">
    <source>
        <dbReference type="ARBA" id="ARBA00023136"/>
    </source>
</evidence>
<comment type="caution">
    <text evidence="9">The sequence shown here is derived from an EMBL/GenBank/DDBJ whole genome shotgun (WGS) entry which is preliminary data.</text>
</comment>
<feature type="transmembrane region" description="Helical" evidence="7">
    <location>
        <begin position="150"/>
        <end position="171"/>
    </location>
</feature>
<dbReference type="PANTHER" id="PTHR43744">
    <property type="entry name" value="ABC TRANSPORTER PERMEASE PROTEIN MG189-RELATED-RELATED"/>
    <property type="match status" value="1"/>
</dbReference>
<dbReference type="GO" id="GO:0005886">
    <property type="term" value="C:plasma membrane"/>
    <property type="evidence" value="ECO:0007669"/>
    <property type="project" value="UniProtKB-SubCell"/>
</dbReference>
<feature type="domain" description="ABC transmembrane type-1" evidence="8">
    <location>
        <begin position="82"/>
        <end position="277"/>
    </location>
</feature>
<comment type="similarity">
    <text evidence="7">Belongs to the binding-protein-dependent transport system permease family.</text>
</comment>
<accession>A0A7C2VGM0</accession>
<dbReference type="PANTHER" id="PTHR43744:SF2">
    <property type="entry name" value="ARABINOOLIGOSACCHARIDES TRANSPORT SYSTEM PERMEASE PROTEIN ARAQ"/>
    <property type="match status" value="1"/>
</dbReference>
<proteinExistence type="inferred from homology"/>
<evidence type="ECO:0000256" key="7">
    <source>
        <dbReference type="RuleBase" id="RU363032"/>
    </source>
</evidence>
<feature type="transmembrane region" description="Helical" evidence="7">
    <location>
        <begin position="258"/>
        <end position="277"/>
    </location>
</feature>
<dbReference type="AlphaFoldDB" id="A0A7C2VGM0"/>
<sequence>MKNTKETSARKGKTINTFNIVTNIVMVLTIISIVIPLYFLIITAFKTYGEVYKVPPTFIVENPSLEGFELMRQYGVDIGKSVLNSLVIAGGATFTTLLFSTAAGFAFAIYRFKLKEVLFMVIISKYVIPEAILIVPWFSMMIQLGLVDNLLGVLIVNLIGAWTIFFMRSYIMQIPKDYIDAARVDGASDHYILLRIIFPLIKPALGVATVMNFLWAWNWFLWPLILLSTKTNFTLPLVVSLIRYVYGSGGEAPPHLGAVAASTMVYILPVLVLYFFAQRWILSAFTLGGVKR</sequence>
<feature type="transmembrane region" description="Helical" evidence="7">
    <location>
        <begin position="86"/>
        <end position="110"/>
    </location>
</feature>
<dbReference type="SUPFAM" id="SSF161098">
    <property type="entry name" value="MetI-like"/>
    <property type="match status" value="1"/>
</dbReference>
<dbReference type="CDD" id="cd06261">
    <property type="entry name" value="TM_PBP2"/>
    <property type="match status" value="1"/>
</dbReference>
<dbReference type="Gene3D" id="1.10.3720.10">
    <property type="entry name" value="MetI-like"/>
    <property type="match status" value="1"/>
</dbReference>
<dbReference type="PROSITE" id="PS50928">
    <property type="entry name" value="ABC_TM1"/>
    <property type="match status" value="1"/>
</dbReference>
<evidence type="ECO:0000256" key="3">
    <source>
        <dbReference type="ARBA" id="ARBA00022475"/>
    </source>
</evidence>
<evidence type="ECO:0000313" key="9">
    <source>
        <dbReference type="EMBL" id="HEW53091.1"/>
    </source>
</evidence>
<evidence type="ECO:0000256" key="1">
    <source>
        <dbReference type="ARBA" id="ARBA00004651"/>
    </source>
</evidence>
<dbReference type="InterPro" id="IPR000515">
    <property type="entry name" value="MetI-like"/>
</dbReference>
<dbReference type="EMBL" id="DSGT01000008">
    <property type="protein sequence ID" value="HEW53091.1"/>
    <property type="molecule type" value="Genomic_DNA"/>
</dbReference>